<comment type="caution">
    <text evidence="2">The sequence shown here is derived from an EMBL/GenBank/DDBJ whole genome shotgun (WGS) entry which is preliminary data.</text>
</comment>
<evidence type="ECO:0000256" key="1">
    <source>
        <dbReference type="SAM" id="SignalP"/>
    </source>
</evidence>
<name>A0A918Q3P9_9CAUL</name>
<keyword evidence="1" id="KW-0732">Signal</keyword>
<evidence type="ECO:0000313" key="2">
    <source>
        <dbReference type="EMBL" id="GGZ32793.1"/>
    </source>
</evidence>
<sequence length="237" mass="26113">MSNSVILRALMTSAVVVSALSLTPFTAMAETSKFKFSGQINALSDGIYRGVSQTEGLPQYTAGAQVAYGKFFAGTLFKTMRDRATGVDNQIQWLVGYKTKFKGTDITARAIYKQYNGIRVGTDNEFIEYEINAAHKLAKNTTGRLTLAYSPDNYGKAKEATYAEIGLDQQITPKFTVMVANGFRHNENSVDYTSYLAGGRYALTKTLNASLTFTTTDKGKFADKYDDSVFITLSQKF</sequence>
<dbReference type="InterPro" id="IPR010239">
    <property type="entry name" value="CHP02001"/>
</dbReference>
<reference evidence="2" key="1">
    <citation type="journal article" date="2014" name="Int. J. Syst. Evol. Microbiol.">
        <title>Complete genome sequence of Corynebacterium casei LMG S-19264T (=DSM 44701T), isolated from a smear-ripened cheese.</title>
        <authorList>
            <consortium name="US DOE Joint Genome Institute (JGI-PGF)"/>
            <person name="Walter F."/>
            <person name="Albersmeier A."/>
            <person name="Kalinowski J."/>
            <person name="Ruckert C."/>
        </authorList>
    </citation>
    <scope>NUCLEOTIDE SEQUENCE</scope>
    <source>
        <strain evidence="2">KCTC 32296</strain>
    </source>
</reference>
<proteinExistence type="predicted"/>
<accession>A0A918Q3P9</accession>
<protein>
    <recommendedName>
        <fullName evidence="4">DUF2490 domain-containing protein</fullName>
    </recommendedName>
</protein>
<keyword evidence="3" id="KW-1185">Reference proteome</keyword>
<dbReference type="SUPFAM" id="SSF56935">
    <property type="entry name" value="Porins"/>
    <property type="match status" value="1"/>
</dbReference>
<dbReference type="RefSeq" id="WP_229807665.1">
    <property type="nucleotide sequence ID" value="NZ_BMZB01000002.1"/>
</dbReference>
<feature type="chain" id="PRO_5037018863" description="DUF2490 domain-containing protein" evidence="1">
    <location>
        <begin position="30"/>
        <end position="237"/>
    </location>
</feature>
<gene>
    <name evidence="2" type="ORF">GCM10011273_18820</name>
</gene>
<dbReference type="Pfam" id="PF09694">
    <property type="entry name" value="Gcw_chp"/>
    <property type="match status" value="1"/>
</dbReference>
<dbReference type="EMBL" id="BMZB01000002">
    <property type="protein sequence ID" value="GGZ32793.1"/>
    <property type="molecule type" value="Genomic_DNA"/>
</dbReference>
<dbReference type="Proteomes" id="UP000662572">
    <property type="component" value="Unassembled WGS sequence"/>
</dbReference>
<organism evidence="2 3">
    <name type="scientific">Asticcacaulis endophyticus</name>
    <dbReference type="NCBI Taxonomy" id="1395890"/>
    <lineage>
        <taxon>Bacteria</taxon>
        <taxon>Pseudomonadati</taxon>
        <taxon>Pseudomonadota</taxon>
        <taxon>Alphaproteobacteria</taxon>
        <taxon>Caulobacterales</taxon>
        <taxon>Caulobacteraceae</taxon>
        <taxon>Asticcacaulis</taxon>
    </lineage>
</organism>
<evidence type="ECO:0008006" key="4">
    <source>
        <dbReference type="Google" id="ProtNLM"/>
    </source>
</evidence>
<reference evidence="2" key="2">
    <citation type="submission" date="2020-09" db="EMBL/GenBank/DDBJ databases">
        <authorList>
            <person name="Sun Q."/>
            <person name="Kim S."/>
        </authorList>
    </citation>
    <scope>NUCLEOTIDE SEQUENCE</scope>
    <source>
        <strain evidence="2">KCTC 32296</strain>
    </source>
</reference>
<feature type="signal peptide" evidence="1">
    <location>
        <begin position="1"/>
        <end position="29"/>
    </location>
</feature>
<evidence type="ECO:0000313" key="3">
    <source>
        <dbReference type="Proteomes" id="UP000662572"/>
    </source>
</evidence>
<dbReference type="AlphaFoldDB" id="A0A918Q3P9"/>